<evidence type="ECO:0000256" key="6">
    <source>
        <dbReference type="ARBA" id="ARBA00022822"/>
    </source>
</evidence>
<keyword evidence="5" id="KW-0210">Decarboxylase</keyword>
<gene>
    <name evidence="10" type="ORF">BsIDN1_39430</name>
</gene>
<evidence type="ECO:0000256" key="2">
    <source>
        <dbReference type="ARBA" id="ARBA00004696"/>
    </source>
</evidence>
<evidence type="ECO:0000256" key="3">
    <source>
        <dbReference type="ARBA" id="ARBA00012362"/>
    </source>
</evidence>
<keyword evidence="4" id="KW-0028">Amino-acid biosynthesis</keyword>
<dbReference type="SUPFAM" id="SSF51366">
    <property type="entry name" value="Ribulose-phoshate binding barrel"/>
    <property type="match status" value="2"/>
</dbReference>
<evidence type="ECO:0000313" key="10">
    <source>
        <dbReference type="EMBL" id="BBP90325.1"/>
    </source>
</evidence>
<comment type="catalytic activity">
    <reaction evidence="1">
        <text>1-(2-carboxyphenylamino)-1-deoxy-D-ribulose 5-phosphate + H(+) = (1S,2R)-1-C-(indol-3-yl)glycerol 3-phosphate + CO2 + H2O</text>
        <dbReference type="Rhea" id="RHEA:23476"/>
        <dbReference type="ChEBI" id="CHEBI:15377"/>
        <dbReference type="ChEBI" id="CHEBI:15378"/>
        <dbReference type="ChEBI" id="CHEBI:16526"/>
        <dbReference type="ChEBI" id="CHEBI:58613"/>
        <dbReference type="ChEBI" id="CHEBI:58866"/>
        <dbReference type="EC" id="4.1.1.48"/>
    </reaction>
</comment>
<dbReference type="Gene3D" id="3.20.20.70">
    <property type="entry name" value="Aldolase class I"/>
    <property type="match status" value="2"/>
</dbReference>
<dbReference type="Proteomes" id="UP000464658">
    <property type="component" value="Chromosome"/>
</dbReference>
<evidence type="ECO:0000256" key="5">
    <source>
        <dbReference type="ARBA" id="ARBA00022793"/>
    </source>
</evidence>
<feature type="domain" description="Indole-3-glycerol phosphate synthase" evidence="9">
    <location>
        <begin position="2"/>
        <end position="110"/>
    </location>
</feature>
<comment type="pathway">
    <text evidence="2">Amino-acid biosynthesis; L-tryptophan biosynthesis; L-tryptophan from chorismate: step 4/5.</text>
</comment>
<dbReference type="Pfam" id="PF00218">
    <property type="entry name" value="IGPS"/>
    <property type="match status" value="1"/>
</dbReference>
<dbReference type="InterPro" id="IPR013785">
    <property type="entry name" value="Aldolase_TIM"/>
</dbReference>
<evidence type="ECO:0000256" key="8">
    <source>
        <dbReference type="ARBA" id="ARBA00023239"/>
    </source>
</evidence>
<sequence>MSRKKLHELYAEAKEKGLDVLVEVHAADTLENILKLFTPEIIGVNNRNLNTFTTTVEQTKEIAPLVPSDVLLVSESGIQTFDDLTFVKKHGAGAVLVGESLMREQSQEKSRSEIVWRMNRMKPYVKYCGAVSQADVECIAQSRANAIGFIFASSKRQVQPDQVKQWLIQTKCEKKRSPVYL</sequence>
<dbReference type="InterPro" id="IPR013798">
    <property type="entry name" value="Indole-3-glycerol_P_synth_dom"/>
</dbReference>
<dbReference type="GO" id="GO:0004425">
    <property type="term" value="F:indole-3-glycerol-phosphate synthase activity"/>
    <property type="evidence" value="ECO:0007669"/>
    <property type="project" value="UniProtKB-EC"/>
</dbReference>
<dbReference type="EC" id="4.1.1.48" evidence="3"/>
<evidence type="ECO:0000256" key="7">
    <source>
        <dbReference type="ARBA" id="ARBA00023141"/>
    </source>
</evidence>
<evidence type="ECO:0000259" key="9">
    <source>
        <dbReference type="Pfam" id="PF00218"/>
    </source>
</evidence>
<keyword evidence="7" id="KW-0057">Aromatic amino acid biosynthesis</keyword>
<dbReference type="PANTHER" id="PTHR22854">
    <property type="entry name" value="TRYPTOPHAN BIOSYNTHESIS PROTEIN"/>
    <property type="match status" value="1"/>
</dbReference>
<proteinExistence type="predicted"/>
<reference evidence="10 11" key="1">
    <citation type="submission" date="2019-12" db="EMBL/GenBank/DDBJ databases">
        <title>Full genome sequence of a Bacillus safensis strain isolated from commercially available natto in Indonesia.</title>
        <authorList>
            <person name="Yoshida M."/>
            <person name="Uomi M."/>
            <person name="Waturangi D."/>
            <person name="Ekaputri J.J."/>
            <person name="Setiamarga D.H.E."/>
        </authorList>
    </citation>
    <scope>NUCLEOTIDE SEQUENCE [LARGE SCALE GENOMIC DNA]</scope>
    <source>
        <strain evidence="10 11">IDN1</strain>
    </source>
</reference>
<dbReference type="EMBL" id="AP021906">
    <property type="protein sequence ID" value="BBP90325.1"/>
    <property type="molecule type" value="Genomic_DNA"/>
</dbReference>
<dbReference type="PANTHER" id="PTHR22854:SF2">
    <property type="entry name" value="INDOLE-3-GLYCEROL-PHOSPHATE SYNTHASE"/>
    <property type="match status" value="1"/>
</dbReference>
<name>A0A5S9MBU0_BACIA</name>
<organism evidence="10 11">
    <name type="scientific">Bacillus safensis</name>
    <dbReference type="NCBI Taxonomy" id="561879"/>
    <lineage>
        <taxon>Bacteria</taxon>
        <taxon>Bacillati</taxon>
        <taxon>Bacillota</taxon>
        <taxon>Bacilli</taxon>
        <taxon>Bacillales</taxon>
        <taxon>Bacillaceae</taxon>
        <taxon>Bacillus</taxon>
    </lineage>
</organism>
<evidence type="ECO:0000256" key="4">
    <source>
        <dbReference type="ARBA" id="ARBA00022605"/>
    </source>
</evidence>
<dbReference type="InterPro" id="IPR011060">
    <property type="entry name" value="RibuloseP-bd_barrel"/>
</dbReference>
<dbReference type="UniPathway" id="UPA00035">
    <property type="reaction ID" value="UER00043"/>
</dbReference>
<keyword evidence="8" id="KW-0456">Lyase</keyword>
<dbReference type="InterPro" id="IPR045186">
    <property type="entry name" value="Indole-3-glycerol_P_synth"/>
</dbReference>
<protein>
    <recommendedName>
        <fullName evidence="3">indole-3-glycerol-phosphate synthase</fullName>
        <ecNumber evidence="3">4.1.1.48</ecNumber>
    </recommendedName>
</protein>
<dbReference type="GO" id="GO:0004640">
    <property type="term" value="F:phosphoribosylanthranilate isomerase activity"/>
    <property type="evidence" value="ECO:0007669"/>
    <property type="project" value="TreeGrafter"/>
</dbReference>
<keyword evidence="6" id="KW-0822">Tryptophan biosynthesis</keyword>
<dbReference type="GO" id="GO:0000162">
    <property type="term" value="P:L-tryptophan biosynthetic process"/>
    <property type="evidence" value="ECO:0007669"/>
    <property type="project" value="UniProtKB-UniPathway"/>
</dbReference>
<accession>A0A5S9MBU0</accession>
<evidence type="ECO:0000256" key="1">
    <source>
        <dbReference type="ARBA" id="ARBA00001633"/>
    </source>
</evidence>
<evidence type="ECO:0000313" key="11">
    <source>
        <dbReference type="Proteomes" id="UP000464658"/>
    </source>
</evidence>
<dbReference type="AlphaFoldDB" id="A0A5S9MBU0"/>